<dbReference type="InterPro" id="IPR001313">
    <property type="entry name" value="Pumilio_RNA-bd_rpt"/>
</dbReference>
<dbReference type="InterPro" id="IPR016024">
    <property type="entry name" value="ARM-type_fold"/>
</dbReference>
<keyword evidence="3" id="KW-0677">Repeat</keyword>
<dbReference type="OrthoDB" id="668540at2759"/>
<dbReference type="STRING" id="215250.A0A316YX74"/>
<dbReference type="InParanoid" id="A0A316YX74"/>
<feature type="repeat" description="Pumilio" evidence="7">
    <location>
        <begin position="265"/>
        <end position="301"/>
    </location>
</feature>
<feature type="repeat" description="Pumilio" evidence="7">
    <location>
        <begin position="194"/>
        <end position="229"/>
    </location>
</feature>
<evidence type="ECO:0000256" key="6">
    <source>
        <dbReference type="ARBA" id="ARBA00081811"/>
    </source>
</evidence>
<evidence type="ECO:0000256" key="5">
    <source>
        <dbReference type="ARBA" id="ARBA00060736"/>
    </source>
</evidence>
<dbReference type="EMBL" id="KZ819634">
    <property type="protein sequence ID" value="PWN93791.1"/>
    <property type="molecule type" value="Genomic_DNA"/>
</dbReference>
<dbReference type="SUPFAM" id="SSF48371">
    <property type="entry name" value="ARM repeat"/>
    <property type="match status" value="1"/>
</dbReference>
<dbReference type="FunFam" id="1.25.10.10:FF:000004">
    <property type="entry name" value="Pumilio homolog 1 isoform 2"/>
    <property type="match status" value="1"/>
</dbReference>
<feature type="repeat" description="Pumilio" evidence="7">
    <location>
        <begin position="122"/>
        <end position="157"/>
    </location>
</feature>
<name>A0A316YX74_9BASI</name>
<gene>
    <name evidence="9" type="ORF">FA10DRAFT_224649</name>
</gene>
<protein>
    <recommendedName>
        <fullName evidence="6">Pumilio homology domain family member 3</fullName>
    </recommendedName>
</protein>
<reference evidence="9 10" key="1">
    <citation type="journal article" date="2018" name="Mol. Biol. Evol.">
        <title>Broad Genomic Sampling Reveals a Smut Pathogenic Ancestry of the Fungal Clade Ustilaginomycotina.</title>
        <authorList>
            <person name="Kijpornyongpan T."/>
            <person name="Mondo S.J."/>
            <person name="Barry K."/>
            <person name="Sandor L."/>
            <person name="Lee J."/>
            <person name="Lipzen A."/>
            <person name="Pangilinan J."/>
            <person name="LaButti K."/>
            <person name="Hainaut M."/>
            <person name="Henrissat B."/>
            <person name="Grigoriev I.V."/>
            <person name="Spatafora J.W."/>
            <person name="Aime M.C."/>
        </authorList>
    </citation>
    <scope>NUCLEOTIDE SEQUENCE [LARGE SCALE GENOMIC DNA]</scope>
    <source>
        <strain evidence="9 10">MCA 4198</strain>
    </source>
</reference>
<evidence type="ECO:0000256" key="3">
    <source>
        <dbReference type="ARBA" id="ARBA00022737"/>
    </source>
</evidence>
<keyword evidence="4" id="KW-0694">RNA-binding</keyword>
<dbReference type="SMART" id="SM00025">
    <property type="entry name" value="Pumilio"/>
    <property type="match status" value="8"/>
</dbReference>
<dbReference type="Pfam" id="PF00806">
    <property type="entry name" value="PUF"/>
    <property type="match status" value="8"/>
</dbReference>
<accession>A0A316YX74</accession>
<evidence type="ECO:0000256" key="1">
    <source>
        <dbReference type="ARBA" id="ARBA00004496"/>
    </source>
</evidence>
<evidence type="ECO:0000256" key="7">
    <source>
        <dbReference type="PROSITE-ProRule" id="PRU00317"/>
    </source>
</evidence>
<proteinExistence type="inferred from homology"/>
<dbReference type="PROSITE" id="PS50302">
    <property type="entry name" value="PUM"/>
    <property type="match status" value="7"/>
</dbReference>
<dbReference type="CDD" id="cd07920">
    <property type="entry name" value="Pumilio"/>
    <property type="match status" value="1"/>
</dbReference>
<comment type="similarity">
    <text evidence="5">Belongs to the PUF3 family.</text>
</comment>
<evidence type="ECO:0000313" key="9">
    <source>
        <dbReference type="EMBL" id="PWN93791.1"/>
    </source>
</evidence>
<dbReference type="AlphaFoldDB" id="A0A316YX74"/>
<evidence type="ECO:0000313" key="10">
    <source>
        <dbReference type="Proteomes" id="UP000245768"/>
    </source>
</evidence>
<feature type="repeat" description="Pumilio" evidence="7">
    <location>
        <begin position="86"/>
        <end position="121"/>
    </location>
</feature>
<evidence type="ECO:0000256" key="4">
    <source>
        <dbReference type="ARBA" id="ARBA00022884"/>
    </source>
</evidence>
<dbReference type="RefSeq" id="XP_025380989.1">
    <property type="nucleotide sequence ID" value="XM_025518618.1"/>
</dbReference>
<feature type="domain" description="PUM-HD" evidence="8">
    <location>
        <begin position="29"/>
        <end position="372"/>
    </location>
</feature>
<evidence type="ECO:0000259" key="8">
    <source>
        <dbReference type="PROSITE" id="PS50303"/>
    </source>
</evidence>
<dbReference type="GO" id="GO:0003730">
    <property type="term" value="F:mRNA 3'-UTR binding"/>
    <property type="evidence" value="ECO:0007669"/>
    <property type="project" value="TreeGrafter"/>
</dbReference>
<keyword evidence="2" id="KW-0963">Cytoplasm</keyword>
<dbReference type="PANTHER" id="PTHR12537">
    <property type="entry name" value="RNA BINDING PROTEIN PUMILIO-RELATED"/>
    <property type="match status" value="1"/>
</dbReference>
<evidence type="ECO:0000256" key="2">
    <source>
        <dbReference type="ARBA" id="ARBA00022490"/>
    </source>
</evidence>
<dbReference type="GO" id="GO:0000288">
    <property type="term" value="P:nuclear-transcribed mRNA catabolic process, deadenylation-dependent decay"/>
    <property type="evidence" value="ECO:0007669"/>
    <property type="project" value="TreeGrafter"/>
</dbReference>
<dbReference type="PANTHER" id="PTHR12537:SF12">
    <property type="entry name" value="MATERNAL PROTEIN PUMILIO"/>
    <property type="match status" value="1"/>
</dbReference>
<keyword evidence="10" id="KW-1185">Reference proteome</keyword>
<dbReference type="GeneID" id="37040534"/>
<sequence length="420" mass="47731">MNYSRGLPTGFTFAGGPVVDLTQQRPAPNRSPLLEEFRSRGTRRRLDLMDIRGHVVEFSSDQYGSRFTQEKLDSASDEERQLVFDEILLSAREVMNDVFGNYVVQKLFEFGTPQQRTLLVDQMHGYVVQLSLCTYGCRVVQRALECVPLSQKLLLSTELEPQVLTCVKDQNANHVVQKLLERLPPEAVDFVPRAFQGNVQALASHCYSCRVLQRVFEHCRADQSRPLLDELMQQPSIAMEDQYGNYVMQWIILHGAEVDRTGIIQVTKGNMLRLSMHKFASNVVEEVVRHAPDIDREELIEETMKPVPARPSAQMLIMMRDQYGNYVVQRLLEHARGTQRERLIAIVRPFLQHMKRFTSGFTKHLNAIERLLDTPGHNTVRVSTGTSTEDLAAKASTALSISDNFNETHLPTLTPAPTNP</sequence>
<dbReference type="InterPro" id="IPR011989">
    <property type="entry name" value="ARM-like"/>
</dbReference>
<dbReference type="GO" id="GO:0005737">
    <property type="term" value="C:cytoplasm"/>
    <property type="evidence" value="ECO:0007669"/>
    <property type="project" value="UniProtKB-SubCell"/>
</dbReference>
<dbReference type="InterPro" id="IPR033712">
    <property type="entry name" value="Pumilio_RNA-bd"/>
</dbReference>
<feature type="repeat" description="Pumilio" evidence="7">
    <location>
        <begin position="50"/>
        <end position="85"/>
    </location>
</feature>
<dbReference type="PROSITE" id="PS50303">
    <property type="entry name" value="PUM_HD"/>
    <property type="match status" value="1"/>
</dbReference>
<organism evidence="9 10">
    <name type="scientific">Acaromyces ingoldii</name>
    <dbReference type="NCBI Taxonomy" id="215250"/>
    <lineage>
        <taxon>Eukaryota</taxon>
        <taxon>Fungi</taxon>
        <taxon>Dikarya</taxon>
        <taxon>Basidiomycota</taxon>
        <taxon>Ustilaginomycotina</taxon>
        <taxon>Exobasidiomycetes</taxon>
        <taxon>Exobasidiales</taxon>
        <taxon>Cryptobasidiaceae</taxon>
        <taxon>Acaromyces</taxon>
    </lineage>
</organism>
<feature type="repeat" description="Pumilio" evidence="7">
    <location>
        <begin position="310"/>
        <end position="345"/>
    </location>
</feature>
<dbReference type="Gene3D" id="1.25.10.10">
    <property type="entry name" value="Leucine-rich Repeat Variant"/>
    <property type="match status" value="1"/>
</dbReference>
<dbReference type="InterPro" id="IPR033133">
    <property type="entry name" value="PUM-HD"/>
</dbReference>
<dbReference type="Proteomes" id="UP000245768">
    <property type="component" value="Unassembled WGS sequence"/>
</dbReference>
<comment type="subcellular location">
    <subcellularLocation>
        <location evidence="1">Cytoplasm</location>
    </subcellularLocation>
</comment>
<feature type="repeat" description="Pumilio" evidence="7">
    <location>
        <begin position="158"/>
        <end position="193"/>
    </location>
</feature>